<evidence type="ECO:0000256" key="3">
    <source>
        <dbReference type="ARBA" id="ARBA00022989"/>
    </source>
</evidence>
<feature type="transmembrane region" description="Helical" evidence="5">
    <location>
        <begin position="22"/>
        <end position="43"/>
    </location>
</feature>
<feature type="transmembrane region" description="Helical" evidence="5">
    <location>
        <begin position="243"/>
        <end position="265"/>
    </location>
</feature>
<dbReference type="GO" id="GO:0015179">
    <property type="term" value="F:L-amino acid transmembrane transporter activity"/>
    <property type="evidence" value="ECO:0007669"/>
    <property type="project" value="TreeGrafter"/>
</dbReference>
<dbReference type="InterPro" id="IPR050598">
    <property type="entry name" value="AminoAcid_Transporter"/>
</dbReference>
<evidence type="ECO:0000313" key="7">
    <source>
        <dbReference type="Proteomes" id="UP000473699"/>
    </source>
</evidence>
<feature type="transmembrane region" description="Helical" evidence="5">
    <location>
        <begin position="285"/>
        <end position="318"/>
    </location>
</feature>
<dbReference type="Gene3D" id="1.20.1740.10">
    <property type="entry name" value="Amino acid/polyamine transporter I"/>
    <property type="match status" value="1"/>
</dbReference>
<evidence type="ECO:0000256" key="1">
    <source>
        <dbReference type="ARBA" id="ARBA00004141"/>
    </source>
</evidence>
<dbReference type="PIRSF" id="PIRSF006060">
    <property type="entry name" value="AA_transporter"/>
    <property type="match status" value="1"/>
</dbReference>
<sequence length="458" mass="49412">MADNQNLVSQLSSEKTEFKREITLFGGVSILGGIMIGGGIFYLGSYVLQRAGFSLGLALLCWFAGGVISLLGGLCFAELGAMIPKAGGVTVYLNTAYHPLVGFISGFNSWLLTGPASLAAGAVALTAMFGLGGVAAQIAASAILIAFTAYNCFGIKRGSVLQNVTMVAKLIPIFIIMGSAFFMGDVSPDLSFTPMDGPVPFSKVLNMIGFATLATLWAYEGWTNLNAVTEEIKDPKRNLPLSLIISICGIAVLYMLFNYAIYRVLPLAEMRAMIEAKKLYLGTEVALRLLGGAGGILVTVGMMISMLGSINGMVIAFPRNYYAMAKEGHFFRSFARLHPTYKVPTAPILCQCVISIAYIWVRSLDQLTNLVVFGSMLINVLIIAAVLVLRKKLPDLERPYKVWGGAFTVCLTLLINFGMMVNTLVNDPVTCVTGLSIPCIAACVYFYFGFRNKKEEQR</sequence>
<proteinExistence type="predicted"/>
<feature type="transmembrane region" description="Helical" evidence="5">
    <location>
        <begin position="339"/>
        <end position="361"/>
    </location>
</feature>
<comment type="subcellular location">
    <subcellularLocation>
        <location evidence="1">Membrane</location>
        <topology evidence="1">Multi-pass membrane protein</topology>
    </subcellularLocation>
</comment>
<comment type="caution">
    <text evidence="6">The sequence shown here is derived from an EMBL/GenBank/DDBJ whole genome shotgun (WGS) entry which is preliminary data.</text>
</comment>
<organism evidence="6 7">
    <name type="scientific">Pyramidobacter porci</name>
    <dbReference type="NCBI Taxonomy" id="2605789"/>
    <lineage>
        <taxon>Bacteria</taxon>
        <taxon>Thermotogati</taxon>
        <taxon>Synergistota</taxon>
        <taxon>Synergistia</taxon>
        <taxon>Synergistales</taxon>
        <taxon>Dethiosulfovibrionaceae</taxon>
        <taxon>Pyramidobacter</taxon>
    </lineage>
</organism>
<accession>A0A6L5YCB0</accession>
<dbReference type="PANTHER" id="PTHR11785:SF512">
    <property type="entry name" value="SOBREMESA, ISOFORM B"/>
    <property type="match status" value="1"/>
</dbReference>
<feature type="transmembrane region" description="Helical" evidence="5">
    <location>
        <begin position="400"/>
        <end position="420"/>
    </location>
</feature>
<evidence type="ECO:0000256" key="5">
    <source>
        <dbReference type="SAM" id="Phobius"/>
    </source>
</evidence>
<evidence type="ECO:0000256" key="4">
    <source>
        <dbReference type="ARBA" id="ARBA00023136"/>
    </source>
</evidence>
<dbReference type="GO" id="GO:0016020">
    <property type="term" value="C:membrane"/>
    <property type="evidence" value="ECO:0007669"/>
    <property type="project" value="UniProtKB-SubCell"/>
</dbReference>
<evidence type="ECO:0000256" key="2">
    <source>
        <dbReference type="ARBA" id="ARBA00022692"/>
    </source>
</evidence>
<dbReference type="Proteomes" id="UP000473699">
    <property type="component" value="Unassembled WGS sequence"/>
</dbReference>
<dbReference type="Pfam" id="PF13520">
    <property type="entry name" value="AA_permease_2"/>
    <property type="match status" value="1"/>
</dbReference>
<name>A0A6L5YCB0_9BACT</name>
<feature type="transmembrane region" description="Helical" evidence="5">
    <location>
        <begin position="432"/>
        <end position="450"/>
    </location>
</feature>
<keyword evidence="4 5" id="KW-0472">Membrane</keyword>
<feature type="transmembrane region" description="Helical" evidence="5">
    <location>
        <begin position="367"/>
        <end position="388"/>
    </location>
</feature>
<protein>
    <submittedName>
        <fullName evidence="6">Amino acid permease</fullName>
    </submittedName>
</protein>
<feature type="transmembrane region" description="Helical" evidence="5">
    <location>
        <begin position="204"/>
        <end position="222"/>
    </location>
</feature>
<gene>
    <name evidence="6" type="ORF">FYJ74_08070</name>
</gene>
<evidence type="ECO:0000313" key="6">
    <source>
        <dbReference type="EMBL" id="MST55984.1"/>
    </source>
</evidence>
<feature type="transmembrane region" description="Helical" evidence="5">
    <location>
        <begin position="160"/>
        <end position="184"/>
    </location>
</feature>
<dbReference type="PANTHER" id="PTHR11785">
    <property type="entry name" value="AMINO ACID TRANSPORTER"/>
    <property type="match status" value="1"/>
</dbReference>
<keyword evidence="2 5" id="KW-0812">Transmembrane</keyword>
<dbReference type="AlphaFoldDB" id="A0A6L5YCB0"/>
<feature type="transmembrane region" description="Helical" evidence="5">
    <location>
        <begin position="89"/>
        <end position="112"/>
    </location>
</feature>
<keyword evidence="3 5" id="KW-1133">Transmembrane helix</keyword>
<feature type="transmembrane region" description="Helical" evidence="5">
    <location>
        <begin position="55"/>
        <end position="77"/>
    </location>
</feature>
<feature type="transmembrane region" description="Helical" evidence="5">
    <location>
        <begin position="118"/>
        <end position="148"/>
    </location>
</feature>
<reference evidence="6 7" key="1">
    <citation type="submission" date="2019-08" db="EMBL/GenBank/DDBJ databases">
        <title>In-depth cultivation of the pig gut microbiome towards novel bacterial diversity and tailored functional studies.</title>
        <authorList>
            <person name="Wylensek D."/>
            <person name="Hitch T.C.A."/>
            <person name="Clavel T."/>
        </authorList>
    </citation>
    <scope>NUCLEOTIDE SEQUENCE [LARGE SCALE GENOMIC DNA]</scope>
    <source>
        <strain evidence="6 7">SM-530-WT-4B</strain>
    </source>
</reference>
<dbReference type="EMBL" id="VUNH01000008">
    <property type="protein sequence ID" value="MST55984.1"/>
    <property type="molecule type" value="Genomic_DNA"/>
</dbReference>
<dbReference type="InterPro" id="IPR002293">
    <property type="entry name" value="AA/rel_permease1"/>
</dbReference>
<dbReference type="RefSeq" id="WP_154529073.1">
    <property type="nucleotide sequence ID" value="NZ_JAXDZJ010000021.1"/>
</dbReference>
<keyword evidence="7" id="KW-1185">Reference proteome</keyword>